<dbReference type="Proteomes" id="UP001501578">
    <property type="component" value="Unassembled WGS sequence"/>
</dbReference>
<protein>
    <submittedName>
        <fullName evidence="2">Uncharacterized protein</fullName>
    </submittedName>
</protein>
<evidence type="ECO:0000313" key="2">
    <source>
        <dbReference type="EMBL" id="GAA0941047.1"/>
    </source>
</evidence>
<keyword evidence="3" id="KW-1185">Reference proteome</keyword>
<evidence type="ECO:0000256" key="1">
    <source>
        <dbReference type="SAM" id="MobiDB-lite"/>
    </source>
</evidence>
<dbReference type="EMBL" id="BAAAHQ010000029">
    <property type="protein sequence ID" value="GAA0941047.1"/>
    <property type="molecule type" value="Genomic_DNA"/>
</dbReference>
<comment type="caution">
    <text evidence="2">The sequence shown here is derived from an EMBL/GenBank/DDBJ whole genome shotgun (WGS) entry which is preliminary data.</text>
</comment>
<name>A0ABP4AY39_9ACTN</name>
<accession>A0ABP4AY39</accession>
<evidence type="ECO:0000313" key="3">
    <source>
        <dbReference type="Proteomes" id="UP001501578"/>
    </source>
</evidence>
<organism evidence="2 3">
    <name type="scientific">Nonomuraea longicatena</name>
    <dbReference type="NCBI Taxonomy" id="83682"/>
    <lineage>
        <taxon>Bacteria</taxon>
        <taxon>Bacillati</taxon>
        <taxon>Actinomycetota</taxon>
        <taxon>Actinomycetes</taxon>
        <taxon>Streptosporangiales</taxon>
        <taxon>Streptosporangiaceae</taxon>
        <taxon>Nonomuraea</taxon>
    </lineage>
</organism>
<sequence>MAPPASAPVVSVSTDRVGTAPPSAGPKQVKPVGGTVNPRKVAWISAKPVDRGRKVKLVWWSGVEPCTVLDRVQVRQTRSKVTITLFEGTPAKAKNTACIAIAVQKTTTVRLKAPVGRRTLVDGAKS</sequence>
<gene>
    <name evidence="2" type="ORF">GCM10009560_52740</name>
</gene>
<reference evidence="3" key="1">
    <citation type="journal article" date="2019" name="Int. J. Syst. Evol. Microbiol.">
        <title>The Global Catalogue of Microorganisms (GCM) 10K type strain sequencing project: providing services to taxonomists for standard genome sequencing and annotation.</title>
        <authorList>
            <consortium name="The Broad Institute Genomics Platform"/>
            <consortium name="The Broad Institute Genome Sequencing Center for Infectious Disease"/>
            <person name="Wu L."/>
            <person name="Ma J."/>
        </authorList>
    </citation>
    <scope>NUCLEOTIDE SEQUENCE [LARGE SCALE GENOMIC DNA]</scope>
    <source>
        <strain evidence="3">JCM 11136</strain>
    </source>
</reference>
<proteinExistence type="predicted"/>
<feature type="region of interest" description="Disordered" evidence="1">
    <location>
        <begin position="1"/>
        <end position="34"/>
    </location>
</feature>